<sequence length="377" mass="40088">MSSSSAARPRWADVASDASGSGRPLRLGLIGSGRIGAVHAANLAAHPGVDFAWIADPFVEEARRLEARYGAAATDSAERVLEDGRLDGVVICSPTPTHVDLILAAVQRDLAVLCEKPVDLDLARARTCRTAVAGASRPVMVGFNRRFDPSFASIRQRVAAGEIGRLEQLTIISRDPAPAPEAYIRSSGGIFRDMTIHDFDMARFFLPDIVQVTARGSNLFSDYIQAAGDYDSAVVVLTAADGEQVTITNSRHSAYGYDQRLEAFGAEGMLSAGNSRPTTVRSYTSAGTAQADAYEPFFLERYAAAYRAELDHFLQRVRDGAWASPGIDDGVAALELAEAAVESADTGRTIAVGSALIHAGGETAREQPNREVSSSGI</sequence>
<evidence type="ECO:0000259" key="5">
    <source>
        <dbReference type="Pfam" id="PF01408"/>
    </source>
</evidence>
<feature type="region of interest" description="Disordered" evidence="4">
    <location>
        <begin position="1"/>
        <end position="21"/>
    </location>
</feature>
<reference evidence="7 8" key="1">
    <citation type="journal article" date="2013" name="Genome Announc.">
        <title>Draft Genome Sequence of Arthrobacter crystallopoietes Strain BAB-32, Revealing Genes for Bioremediation.</title>
        <authorList>
            <person name="Joshi M.N."/>
            <person name="Pandit A.S."/>
            <person name="Sharma A."/>
            <person name="Pandya R.V."/>
            <person name="Desai S.M."/>
            <person name="Saxena A.K."/>
            <person name="Bagatharia S.B."/>
        </authorList>
    </citation>
    <scope>NUCLEOTIDE SEQUENCE [LARGE SCALE GENOMIC DNA]</scope>
    <source>
        <strain evidence="7 8">BAB-32</strain>
    </source>
</reference>
<dbReference type="RefSeq" id="WP_005270673.1">
    <property type="nucleotide sequence ID" value="NZ_ANPE02000178.1"/>
</dbReference>
<comment type="similarity">
    <text evidence="1">Belongs to the Gfo/Idh/MocA family.</text>
</comment>
<dbReference type="EMBL" id="ANPE02000178">
    <property type="protein sequence ID" value="EMY33412.1"/>
    <property type="molecule type" value="Genomic_DNA"/>
</dbReference>
<dbReference type="PANTHER" id="PTHR42840:SF3">
    <property type="entry name" value="BINDING ROSSMANN FOLD OXIDOREDUCTASE, PUTATIVE (AFU_ORTHOLOGUE AFUA_2G10240)-RELATED"/>
    <property type="match status" value="1"/>
</dbReference>
<comment type="caution">
    <text evidence="7">The sequence shown here is derived from an EMBL/GenBank/DDBJ whole genome shotgun (WGS) entry which is preliminary data.</text>
</comment>
<dbReference type="PANTHER" id="PTHR42840">
    <property type="entry name" value="NAD(P)-BINDING ROSSMANN-FOLD SUPERFAMILY PROTEIN-RELATED"/>
    <property type="match status" value="1"/>
</dbReference>
<feature type="domain" description="GFO/IDH/MocA-like oxidoreductase" evidence="6">
    <location>
        <begin position="151"/>
        <end position="270"/>
    </location>
</feature>
<name>N1V013_9MICC</name>
<accession>N1V013</accession>
<dbReference type="AlphaFoldDB" id="N1V013"/>
<organism evidence="7 8">
    <name type="scientific">Arthrobacter crystallopoietes BAB-32</name>
    <dbReference type="NCBI Taxonomy" id="1246476"/>
    <lineage>
        <taxon>Bacteria</taxon>
        <taxon>Bacillati</taxon>
        <taxon>Actinomycetota</taxon>
        <taxon>Actinomycetes</taxon>
        <taxon>Micrococcales</taxon>
        <taxon>Micrococcaceae</taxon>
        <taxon>Crystallibacter</taxon>
    </lineage>
</organism>
<dbReference type="InterPro" id="IPR055170">
    <property type="entry name" value="GFO_IDH_MocA-like_dom"/>
</dbReference>
<evidence type="ECO:0000259" key="6">
    <source>
        <dbReference type="Pfam" id="PF22725"/>
    </source>
</evidence>
<evidence type="ECO:0000256" key="1">
    <source>
        <dbReference type="ARBA" id="ARBA00010928"/>
    </source>
</evidence>
<dbReference type="InterPro" id="IPR030827">
    <property type="entry name" value="Myo_inos_IolG"/>
</dbReference>
<dbReference type="GO" id="GO:0000166">
    <property type="term" value="F:nucleotide binding"/>
    <property type="evidence" value="ECO:0007669"/>
    <property type="project" value="InterPro"/>
</dbReference>
<dbReference type="Gene3D" id="3.40.50.720">
    <property type="entry name" value="NAD(P)-binding Rossmann-like Domain"/>
    <property type="match status" value="1"/>
</dbReference>
<dbReference type="SUPFAM" id="SSF55347">
    <property type="entry name" value="Glyceraldehyde-3-phosphate dehydrogenase-like, C-terminal domain"/>
    <property type="match status" value="1"/>
</dbReference>
<evidence type="ECO:0000256" key="3">
    <source>
        <dbReference type="ARBA" id="ARBA00023027"/>
    </source>
</evidence>
<proteinExistence type="inferred from homology"/>
<dbReference type="NCBIfam" id="TIGR04380">
    <property type="entry name" value="myo_inos_iolG"/>
    <property type="match status" value="1"/>
</dbReference>
<gene>
    <name evidence="7" type="ORF">D477_014987</name>
</gene>
<dbReference type="SUPFAM" id="SSF51735">
    <property type="entry name" value="NAD(P)-binding Rossmann-fold domains"/>
    <property type="match status" value="1"/>
</dbReference>
<keyword evidence="8" id="KW-1185">Reference proteome</keyword>
<evidence type="ECO:0000313" key="8">
    <source>
        <dbReference type="Proteomes" id="UP000010729"/>
    </source>
</evidence>
<evidence type="ECO:0008006" key="9">
    <source>
        <dbReference type="Google" id="ProtNLM"/>
    </source>
</evidence>
<dbReference type="InterPro" id="IPR000683">
    <property type="entry name" value="Gfo/Idh/MocA-like_OxRdtase_N"/>
</dbReference>
<feature type="domain" description="Gfo/Idh/MocA-like oxidoreductase N-terminal" evidence="5">
    <location>
        <begin position="26"/>
        <end position="143"/>
    </location>
</feature>
<dbReference type="Gene3D" id="3.30.360.10">
    <property type="entry name" value="Dihydrodipicolinate Reductase, domain 2"/>
    <property type="match status" value="1"/>
</dbReference>
<keyword evidence="3" id="KW-0520">NAD</keyword>
<dbReference type="InterPro" id="IPR036291">
    <property type="entry name" value="NAD(P)-bd_dom_sf"/>
</dbReference>
<keyword evidence="2" id="KW-0560">Oxidoreductase</keyword>
<evidence type="ECO:0000256" key="4">
    <source>
        <dbReference type="SAM" id="MobiDB-lite"/>
    </source>
</evidence>
<evidence type="ECO:0000313" key="7">
    <source>
        <dbReference type="EMBL" id="EMY33412.1"/>
    </source>
</evidence>
<evidence type="ECO:0000256" key="2">
    <source>
        <dbReference type="ARBA" id="ARBA00023002"/>
    </source>
</evidence>
<dbReference type="Pfam" id="PF22725">
    <property type="entry name" value="GFO_IDH_MocA_C3"/>
    <property type="match status" value="1"/>
</dbReference>
<protein>
    <recommendedName>
        <fullName evidence="9">Inositol 2-dehydrogenase</fullName>
    </recommendedName>
</protein>
<dbReference type="Pfam" id="PF01408">
    <property type="entry name" value="GFO_IDH_MocA"/>
    <property type="match status" value="1"/>
</dbReference>
<dbReference type="Proteomes" id="UP000010729">
    <property type="component" value="Unassembled WGS sequence"/>
</dbReference>
<dbReference type="OrthoDB" id="256869at2"/>
<dbReference type="GO" id="GO:0016491">
    <property type="term" value="F:oxidoreductase activity"/>
    <property type="evidence" value="ECO:0007669"/>
    <property type="project" value="UniProtKB-KW"/>
</dbReference>